<dbReference type="Proteomes" id="UP000181917">
    <property type="component" value="Unassembled WGS sequence"/>
</dbReference>
<evidence type="ECO:0000256" key="1">
    <source>
        <dbReference type="SAM" id="MobiDB-lite"/>
    </source>
</evidence>
<feature type="region of interest" description="Disordered" evidence="1">
    <location>
        <begin position="85"/>
        <end position="113"/>
    </location>
</feature>
<organism evidence="2 3">
    <name type="scientific">Crystallibacter crystallopoietes</name>
    <dbReference type="NCBI Taxonomy" id="37928"/>
    <lineage>
        <taxon>Bacteria</taxon>
        <taxon>Bacillati</taxon>
        <taxon>Actinomycetota</taxon>
        <taxon>Actinomycetes</taxon>
        <taxon>Micrococcales</taxon>
        <taxon>Micrococcaceae</taxon>
        <taxon>Crystallibacter</taxon>
    </lineage>
</organism>
<name>A0A1H1E9M9_9MICC</name>
<evidence type="ECO:0000313" key="2">
    <source>
        <dbReference type="EMBL" id="SDQ85364.1"/>
    </source>
</evidence>
<keyword evidence="3" id="KW-1185">Reference proteome</keyword>
<reference evidence="2 3" key="1">
    <citation type="submission" date="2016-10" db="EMBL/GenBank/DDBJ databases">
        <authorList>
            <person name="de Groot N.N."/>
        </authorList>
    </citation>
    <scope>NUCLEOTIDE SEQUENCE [LARGE SCALE GENOMIC DNA]</scope>
    <source>
        <strain evidence="2 3">DSM 20117</strain>
    </source>
</reference>
<feature type="compositionally biased region" description="Basic and acidic residues" evidence="1">
    <location>
        <begin position="104"/>
        <end position="113"/>
    </location>
</feature>
<dbReference type="KEGG" id="acry:AC20117_03335"/>
<dbReference type="EMBL" id="FNKH01000002">
    <property type="protein sequence ID" value="SDQ85364.1"/>
    <property type="molecule type" value="Genomic_DNA"/>
</dbReference>
<proteinExistence type="predicted"/>
<feature type="compositionally biased region" description="Basic and acidic residues" evidence="1">
    <location>
        <begin position="85"/>
        <end position="96"/>
    </location>
</feature>
<dbReference type="AlphaFoldDB" id="A0A1H1E9M9"/>
<accession>A0A1H1E9M9</accession>
<dbReference type="STRING" id="37928.SAMN04489742_2826"/>
<dbReference type="OrthoDB" id="4947318at2"/>
<protein>
    <submittedName>
        <fullName evidence="2">Uncharacterized protein</fullName>
    </submittedName>
</protein>
<sequence length="113" mass="13105">MRISVKRTGGFAGLTRRWAVEVGQPELRDEWLPIIESCPWDDVPQTQNQPDRYMYWISAGEREASLPEQDVTGPWRQLVDRTLESARQQEGRRAERGPQGTEGFFRDKDSGER</sequence>
<dbReference type="InterPro" id="IPR049457">
    <property type="entry name" value="Emfourin"/>
</dbReference>
<dbReference type="RefSeq" id="WP_074700997.1">
    <property type="nucleotide sequence ID" value="NZ_CP018863.1"/>
</dbReference>
<gene>
    <name evidence="2" type="ORF">SAMN04489742_2826</name>
</gene>
<dbReference type="Pfam" id="PF20242">
    <property type="entry name" value="Emfourin"/>
    <property type="match status" value="1"/>
</dbReference>
<evidence type="ECO:0000313" key="3">
    <source>
        <dbReference type="Proteomes" id="UP000181917"/>
    </source>
</evidence>